<keyword evidence="4" id="KW-1133">Transmembrane helix</keyword>
<feature type="disulfide bond" evidence="2">
    <location>
        <begin position="70"/>
        <end position="97"/>
    </location>
</feature>
<name>A0ABN9M1M7_9NEOB</name>
<evidence type="ECO:0000259" key="5">
    <source>
        <dbReference type="PROSITE" id="PS50923"/>
    </source>
</evidence>
<comment type="caution">
    <text evidence="2">Lacks conserved residue(s) required for the propagation of feature annotation.</text>
</comment>
<feature type="non-terminal residue" evidence="6">
    <location>
        <position position="1"/>
    </location>
</feature>
<sequence length="319" mass="35045">EAFTDAPRALRSQECIAWSGHRSVARSGKGLFWIRGADGPTCRITEVDNTKLKVDTERVYMEGEVLVIECKEGYVLSDSDTITCSSQGQWKPSPLVCKGIEPENGLSTGAIVGIVIGILAVLLAILVCCCCLNNKSGVYICESKNDKFKPTEQELIESNNSTRSQDQALCNASSERSEGRACSGLLHSTSLTMNGAEEHMLDLHSVQTGLCRSLFSRSLSDPSAQLGYVHISVARRCVGDATHDAQKTRAKTLRFATRASFFDENRTHEKCNLLHFLASDASVGNDARVEKRNQKNARVPYVKHRGASPLRRRRNSDAH</sequence>
<feature type="compositionally biased region" description="Basic residues" evidence="3">
    <location>
        <begin position="301"/>
        <end position="319"/>
    </location>
</feature>
<gene>
    <name evidence="6" type="ORF">RIMI_LOCUS15599829</name>
</gene>
<evidence type="ECO:0000313" key="6">
    <source>
        <dbReference type="EMBL" id="CAJ0956563.1"/>
    </source>
</evidence>
<dbReference type="EMBL" id="CAUEEQ010042211">
    <property type="protein sequence ID" value="CAJ0956563.1"/>
    <property type="molecule type" value="Genomic_DNA"/>
</dbReference>
<evidence type="ECO:0000256" key="2">
    <source>
        <dbReference type="PROSITE-ProRule" id="PRU00302"/>
    </source>
</evidence>
<evidence type="ECO:0000256" key="1">
    <source>
        <dbReference type="ARBA" id="ARBA00023157"/>
    </source>
</evidence>
<dbReference type="CDD" id="cd00033">
    <property type="entry name" value="CCP"/>
    <property type="match status" value="1"/>
</dbReference>
<feature type="transmembrane region" description="Helical" evidence="4">
    <location>
        <begin position="108"/>
        <end position="127"/>
    </location>
</feature>
<dbReference type="PROSITE" id="PS50923">
    <property type="entry name" value="SUSHI"/>
    <property type="match status" value="1"/>
</dbReference>
<feature type="region of interest" description="Disordered" evidence="3">
    <location>
        <begin position="291"/>
        <end position="319"/>
    </location>
</feature>
<organism evidence="6 7">
    <name type="scientific">Ranitomeya imitator</name>
    <name type="common">mimic poison frog</name>
    <dbReference type="NCBI Taxonomy" id="111125"/>
    <lineage>
        <taxon>Eukaryota</taxon>
        <taxon>Metazoa</taxon>
        <taxon>Chordata</taxon>
        <taxon>Craniata</taxon>
        <taxon>Vertebrata</taxon>
        <taxon>Euteleostomi</taxon>
        <taxon>Amphibia</taxon>
        <taxon>Batrachia</taxon>
        <taxon>Anura</taxon>
        <taxon>Neobatrachia</taxon>
        <taxon>Hyloidea</taxon>
        <taxon>Dendrobatidae</taxon>
        <taxon>Dendrobatinae</taxon>
        <taxon>Ranitomeya</taxon>
    </lineage>
</organism>
<dbReference type="Proteomes" id="UP001176940">
    <property type="component" value="Unassembled WGS sequence"/>
</dbReference>
<accession>A0ABN9M1M7</accession>
<keyword evidence="4" id="KW-0812">Transmembrane</keyword>
<dbReference type="Gene3D" id="2.10.70.10">
    <property type="entry name" value="Complement Module, domain 1"/>
    <property type="match status" value="1"/>
</dbReference>
<proteinExistence type="predicted"/>
<evidence type="ECO:0000256" key="3">
    <source>
        <dbReference type="SAM" id="MobiDB-lite"/>
    </source>
</evidence>
<keyword evidence="2" id="KW-0768">Sushi</keyword>
<evidence type="ECO:0000256" key="4">
    <source>
        <dbReference type="SAM" id="Phobius"/>
    </source>
</evidence>
<reference evidence="6" key="1">
    <citation type="submission" date="2023-07" db="EMBL/GenBank/DDBJ databases">
        <authorList>
            <person name="Stuckert A."/>
        </authorList>
    </citation>
    <scope>NUCLEOTIDE SEQUENCE</scope>
</reference>
<dbReference type="InterPro" id="IPR000436">
    <property type="entry name" value="Sushi_SCR_CCP_dom"/>
</dbReference>
<dbReference type="InterPro" id="IPR035976">
    <property type="entry name" value="Sushi/SCR/CCP_sf"/>
</dbReference>
<dbReference type="SUPFAM" id="SSF57535">
    <property type="entry name" value="Complement control module/SCR domain"/>
    <property type="match status" value="1"/>
</dbReference>
<keyword evidence="7" id="KW-1185">Reference proteome</keyword>
<evidence type="ECO:0000313" key="7">
    <source>
        <dbReference type="Proteomes" id="UP001176940"/>
    </source>
</evidence>
<dbReference type="SMART" id="SM00032">
    <property type="entry name" value="CCP"/>
    <property type="match status" value="1"/>
</dbReference>
<protein>
    <recommendedName>
        <fullName evidence="5">Sushi domain-containing protein</fullName>
    </recommendedName>
</protein>
<comment type="caution">
    <text evidence="6">The sequence shown here is derived from an EMBL/GenBank/DDBJ whole genome shotgun (WGS) entry which is preliminary data.</text>
</comment>
<keyword evidence="4" id="KW-0472">Membrane</keyword>
<keyword evidence="1 2" id="KW-1015">Disulfide bond</keyword>
<dbReference type="Pfam" id="PF00084">
    <property type="entry name" value="Sushi"/>
    <property type="match status" value="1"/>
</dbReference>
<feature type="domain" description="Sushi" evidence="5">
    <location>
        <begin position="40"/>
        <end position="99"/>
    </location>
</feature>